<gene>
    <name evidence="2" type="ORF">NA8A_04495</name>
</gene>
<comment type="caution">
    <text evidence="2">The sequence shown here is derived from an EMBL/GenBank/DDBJ whole genome shotgun (WGS) entry which is preliminary data.</text>
</comment>
<dbReference type="eggNOG" id="ENOG503409I">
    <property type="taxonomic scope" value="Bacteria"/>
</dbReference>
<keyword evidence="1" id="KW-0732">Signal</keyword>
<evidence type="ECO:0000313" key="2">
    <source>
        <dbReference type="EMBL" id="EKF44041.1"/>
    </source>
</evidence>
<evidence type="ECO:0000256" key="1">
    <source>
        <dbReference type="SAM" id="SignalP"/>
    </source>
</evidence>
<evidence type="ECO:0008006" key="4">
    <source>
        <dbReference type="Google" id="ProtNLM"/>
    </source>
</evidence>
<name>K2PA49_9HYPH</name>
<evidence type="ECO:0000313" key="3">
    <source>
        <dbReference type="Proteomes" id="UP000007374"/>
    </source>
</evidence>
<proteinExistence type="predicted"/>
<reference evidence="2 3" key="1">
    <citation type="journal article" date="2012" name="J. Bacteriol.">
        <title>Genome Sequence of Nitratireductor indicus Type Strain C115.</title>
        <authorList>
            <person name="Lai Q."/>
            <person name="Li G."/>
            <person name="Yu Z."/>
            <person name="Shao Z."/>
        </authorList>
    </citation>
    <scope>NUCLEOTIDE SEQUENCE [LARGE SCALE GENOMIC DNA]</scope>
    <source>
        <strain evidence="2 3">C115</strain>
    </source>
</reference>
<sequence length="128" mass="14467">MKPAFLVSGLLVCLAPCAHAQSMSPMRGEVTSYSDEFAVRVYPRNPYTHRIKATVRVYDQDFNPIPARITPSDFWLGAGSARSVVVVISFEGKRERRVRICTESVPFEDKEMNVRAKVCGRFIARRLS</sequence>
<dbReference type="STRING" id="721133.SAMN05216176_101412"/>
<organism evidence="2 3">
    <name type="scientific">Nitratireductor indicus C115</name>
    <dbReference type="NCBI Taxonomy" id="1231190"/>
    <lineage>
        <taxon>Bacteria</taxon>
        <taxon>Pseudomonadati</taxon>
        <taxon>Pseudomonadota</taxon>
        <taxon>Alphaproteobacteria</taxon>
        <taxon>Hyphomicrobiales</taxon>
        <taxon>Phyllobacteriaceae</taxon>
        <taxon>Nitratireductor</taxon>
    </lineage>
</organism>
<dbReference type="Proteomes" id="UP000007374">
    <property type="component" value="Unassembled WGS sequence"/>
</dbReference>
<dbReference type="AlphaFoldDB" id="K2PA49"/>
<feature type="signal peptide" evidence="1">
    <location>
        <begin position="1"/>
        <end position="20"/>
    </location>
</feature>
<keyword evidence="3" id="KW-1185">Reference proteome</keyword>
<dbReference type="OrthoDB" id="7906998at2"/>
<protein>
    <recommendedName>
        <fullName evidence="4">Transmembrane protein</fullName>
    </recommendedName>
</protein>
<feature type="chain" id="PRO_5003862920" description="Transmembrane protein" evidence="1">
    <location>
        <begin position="21"/>
        <end position="128"/>
    </location>
</feature>
<dbReference type="RefSeq" id="WP_009756175.1">
    <property type="nucleotide sequence ID" value="NZ_AMSI01000002.1"/>
</dbReference>
<dbReference type="EMBL" id="AMSI01000002">
    <property type="protein sequence ID" value="EKF44041.1"/>
    <property type="molecule type" value="Genomic_DNA"/>
</dbReference>
<accession>K2PA49</accession>